<dbReference type="InterPro" id="IPR051472">
    <property type="entry name" value="T3SS_Stator/FliH"/>
</dbReference>
<dbReference type="AlphaFoldDB" id="A0A0J1BI62"/>
<proteinExistence type="predicted"/>
<dbReference type="STRING" id="595434.RISK_001999"/>
<evidence type="ECO:0000313" key="5">
    <source>
        <dbReference type="EMBL" id="KLU06148.1"/>
    </source>
</evidence>
<dbReference type="GO" id="GO:0015031">
    <property type="term" value="P:protein transport"/>
    <property type="evidence" value="ECO:0007669"/>
    <property type="project" value="UniProtKB-KW"/>
</dbReference>
<comment type="caution">
    <text evidence="5">The sequence shown here is derived from an EMBL/GenBank/DDBJ whole genome shotgun (WGS) entry which is preliminary data.</text>
</comment>
<keyword evidence="6" id="KW-1185">Reference proteome</keyword>
<reference evidence="5" key="1">
    <citation type="submission" date="2015-05" db="EMBL/GenBank/DDBJ databases">
        <title>Permanent draft genome of Rhodopirellula islandicus K833.</title>
        <authorList>
            <person name="Kizina J."/>
            <person name="Richter M."/>
            <person name="Glockner F.O."/>
            <person name="Harder J."/>
        </authorList>
    </citation>
    <scope>NUCLEOTIDE SEQUENCE [LARGE SCALE GENOMIC DNA]</scope>
    <source>
        <strain evidence="5">K833</strain>
    </source>
</reference>
<protein>
    <submittedName>
        <fullName evidence="5">Flagellar assembly protein FliH</fullName>
    </submittedName>
</protein>
<evidence type="ECO:0000256" key="3">
    <source>
        <dbReference type="SAM" id="Coils"/>
    </source>
</evidence>
<keyword evidence="5" id="KW-0282">Flagellum</keyword>
<evidence type="ECO:0000313" key="6">
    <source>
        <dbReference type="Proteomes" id="UP000036367"/>
    </source>
</evidence>
<gene>
    <name evidence="5" type="ORF">RISK_001999</name>
</gene>
<keyword evidence="1" id="KW-0813">Transport</keyword>
<name>A0A0J1BI62_RHOIS</name>
<feature type="coiled-coil region" evidence="3">
    <location>
        <begin position="87"/>
        <end position="151"/>
    </location>
</feature>
<keyword evidence="5" id="KW-0969">Cilium</keyword>
<evidence type="ECO:0000256" key="4">
    <source>
        <dbReference type="SAM" id="MobiDB-lite"/>
    </source>
</evidence>
<keyword evidence="5" id="KW-0966">Cell projection</keyword>
<feature type="region of interest" description="Disordered" evidence="4">
    <location>
        <begin position="1"/>
        <end position="74"/>
    </location>
</feature>
<keyword evidence="2" id="KW-0653">Protein transport</keyword>
<evidence type="ECO:0000256" key="1">
    <source>
        <dbReference type="ARBA" id="ARBA00022448"/>
    </source>
</evidence>
<dbReference type="PATRIC" id="fig|595434.4.peg.1917"/>
<organism evidence="5 6">
    <name type="scientific">Rhodopirellula islandica</name>
    <dbReference type="NCBI Taxonomy" id="595434"/>
    <lineage>
        <taxon>Bacteria</taxon>
        <taxon>Pseudomonadati</taxon>
        <taxon>Planctomycetota</taxon>
        <taxon>Planctomycetia</taxon>
        <taxon>Pirellulales</taxon>
        <taxon>Pirellulaceae</taxon>
        <taxon>Rhodopirellula</taxon>
    </lineage>
</organism>
<dbReference type="Proteomes" id="UP000036367">
    <property type="component" value="Unassembled WGS sequence"/>
</dbReference>
<keyword evidence="3" id="KW-0175">Coiled coil</keyword>
<dbReference type="PANTHER" id="PTHR34982">
    <property type="entry name" value="YOP PROTEINS TRANSLOCATION PROTEIN L"/>
    <property type="match status" value="1"/>
</dbReference>
<evidence type="ECO:0000256" key="2">
    <source>
        <dbReference type="ARBA" id="ARBA00022927"/>
    </source>
</evidence>
<accession>A0A0J1BI62</accession>
<dbReference type="EMBL" id="LECT01000016">
    <property type="protein sequence ID" value="KLU06148.1"/>
    <property type="molecule type" value="Genomic_DNA"/>
</dbReference>
<dbReference type="GO" id="GO:0005829">
    <property type="term" value="C:cytosol"/>
    <property type="evidence" value="ECO:0007669"/>
    <property type="project" value="TreeGrafter"/>
</dbReference>
<dbReference type="PANTHER" id="PTHR34982:SF1">
    <property type="entry name" value="FLAGELLAR ASSEMBLY PROTEIN FLIH"/>
    <property type="match status" value="1"/>
</dbReference>
<sequence>MTMASILKHNAAPNAAPTSNADGTPVAPPDRSKFGPADFPPASRPGISTRVPADQVDQARSNAAGATGDVVGKQPGGVSGLAGFNLNDLAEKGREELRQAREQAAQLLAEAESQAAEMKQAAEARGYEEGVKKASQDIEQKITQLAEAKTKSQLQALQNASTKMHAQYDQWMQQYAEVLTETAIAATERMVRANLNEAPVPASLAEAGYADSPHQQHLLVRWASEALHSTRSAGRLVLAVHPDMLAELGQRFDELLASPDLPEQSCVIPDETLSVGEVVVRQEGGEIRAGLQSQLERLREEML</sequence>